<dbReference type="Pfam" id="PF00560">
    <property type="entry name" value="LRR_1"/>
    <property type="match status" value="1"/>
</dbReference>
<evidence type="ECO:0000313" key="18">
    <source>
        <dbReference type="RefSeq" id="XP_034253375.1"/>
    </source>
</evidence>
<dbReference type="InterPro" id="IPR035897">
    <property type="entry name" value="Toll_tir_struct_dom_sf"/>
</dbReference>
<dbReference type="GO" id="GO:0009653">
    <property type="term" value="P:anatomical structure morphogenesis"/>
    <property type="evidence" value="ECO:0007669"/>
    <property type="project" value="UniProtKB-ARBA"/>
</dbReference>
<evidence type="ECO:0000256" key="5">
    <source>
        <dbReference type="ARBA" id="ARBA00022614"/>
    </source>
</evidence>
<dbReference type="PANTHER" id="PTHR24366:SF161">
    <property type="entry name" value="TIR DOMAIN-CONTAINING PROTEIN"/>
    <property type="match status" value="1"/>
</dbReference>
<reference evidence="18" key="1">
    <citation type="submission" date="2025-08" db="UniProtKB">
        <authorList>
            <consortium name="RefSeq"/>
        </authorList>
    </citation>
    <scope>IDENTIFICATION</scope>
    <source>
        <tissue evidence="18">Total insect</tissue>
    </source>
</reference>
<keyword evidence="12" id="KW-0675">Receptor</keyword>
<sequence>MANAANATMLLFVLAVLLPCVPARVLPQDAPRDCEWQQRLDDGLVDADVSLSESVLACRLRTIGGTDGLLANLTASQAERVTALRLECSDVLFFESSLEENRHHGGGGFLGQLRALRRLSIEHCKIRYVPGSVLAPLRDLRHLSIRTHNTDWSAMAMEFNSESFRGLAELRVLDLADNNVWTLPPELFCPLSATLTHLNLSRNKLQNAMELGFSDWGEGPAAPGKSCNAALEELDLSGNALSSLPDNGFTSLRSLQKLYLQENAVAALADRAFVGLVALQTLNVSSNRLTALPPELFQSSRDLRELHLNNNSISVLAPGLLEGLDQLQVLDLSGNELTSSCVNRDTFSGLVRLVVLNLAHNDITRVDAHVFQDLYSLQILSLDHNGIEVIAEGAFSSLSNLHALTLSHNNLVRVESFHFSGLYVLHQLYVDHNHLQEVNPKAFENCSNMQDLSMAGNNLTEVPAGLGHLHFLKTLDLGENRITAVSNESFHGLDQLYGLRLIDNRIRLLPKDAFSALPSLQILNVADNRIESVERGAFGTSPTLHAIRLDGNNLTDLSDMFRELPGLVWLNVSANQIAWFDYALLPNSLEWLDMHQNKIDRLKNYFEKDGELRIKMLDASFNLITEIAEANIPNSVETLLLNNNLITDVKPGTFSRKANLSRVVLYGNKIESMELAALRLSPVPDDRELPQFFIGGNPFYCDCTMEWLQRINQLSHLRQHPRVLDLDSVTCRLAHTRGNPTRPLLDLTPAQFLCPYETHCFALCHCCEFDACDCEMTCPDNCSCYHDHTWASNVVDCSNAGYRTVPQGIPMDATEIYLDGNDLGDLGSHVFIGKKKLQVLYLNGSNIANIHNRTFNGANSLRVLHMENNHLQELRGFEFDPLKSLNELYLDHNNINKVGNQTFTAMRELEVLRLDDNKIEDFKPWQQLAAASASGKLAQVSLDGNLWTCDCEHVAQMEAWMRDSGRAADPARMMCKGAAETVAEVIARCSDASQNVVATSVVQRGSVYTTPLLAHDYVTIVAATLASIVVVFLVLALVFIFRHDVRLWAYSRYGVRILSDPMAEAGDEKDRLYDAYLAYSVKDEDFVSQVVAAELEQSGYSLCLHYRDIHLMSGGASYLADAVLGASDASRRVVLVLSLSFLQNEWTRPEFRAALQASLEQKRAAVRRHKVILLLTTALDALALDPELQLLLRTCTVISWGEKRFWEKLRYAMPDAALPLTRKKRAAPATLGKMSPAAAEAGHGHGPGKARYTAAPTSLDAWYKYSAPQHFLPAPTCGPTPTQSEAHDDRAASPQLQQLYNYATAPSDGQSQHSYVSIDRHNPYGLHHSFRRQRDSHVYSTIPDTLTGPLTGPLGGLAPALAPSSCQPALCRLANGEFAVIQAAPGQPGRTYFV</sequence>
<dbReference type="PANTHER" id="PTHR24366">
    <property type="entry name" value="IG(IMMUNOGLOBULIN) AND LRR(LEUCINE RICH REPEAT) DOMAINS"/>
    <property type="match status" value="1"/>
</dbReference>
<evidence type="ECO:0000256" key="1">
    <source>
        <dbReference type="ARBA" id="ARBA00004236"/>
    </source>
</evidence>
<dbReference type="SMART" id="SM00365">
    <property type="entry name" value="LRR_SD22"/>
    <property type="match status" value="6"/>
</dbReference>
<keyword evidence="17" id="KW-1185">Reference proteome</keyword>
<dbReference type="GO" id="GO:0010556">
    <property type="term" value="P:regulation of macromolecule biosynthetic process"/>
    <property type="evidence" value="ECO:0007669"/>
    <property type="project" value="UniProtKB-ARBA"/>
</dbReference>
<evidence type="ECO:0000256" key="9">
    <source>
        <dbReference type="ARBA" id="ARBA00022989"/>
    </source>
</evidence>
<evidence type="ECO:0000256" key="4">
    <source>
        <dbReference type="ARBA" id="ARBA00022475"/>
    </source>
</evidence>
<feature type="domain" description="TIR" evidence="16">
    <location>
        <begin position="1071"/>
        <end position="1213"/>
    </location>
</feature>
<dbReference type="InterPro" id="IPR000157">
    <property type="entry name" value="TIR_dom"/>
</dbReference>
<keyword evidence="4" id="KW-1003">Cell membrane</keyword>
<feature type="signal peptide" evidence="15">
    <location>
        <begin position="1"/>
        <end position="23"/>
    </location>
</feature>
<gene>
    <name evidence="18" type="primary">LOC117652519</name>
</gene>
<organism evidence="18">
    <name type="scientific">Thrips palmi</name>
    <name type="common">Melon thrips</name>
    <dbReference type="NCBI Taxonomy" id="161013"/>
    <lineage>
        <taxon>Eukaryota</taxon>
        <taxon>Metazoa</taxon>
        <taxon>Ecdysozoa</taxon>
        <taxon>Arthropoda</taxon>
        <taxon>Hexapoda</taxon>
        <taxon>Insecta</taxon>
        <taxon>Pterygota</taxon>
        <taxon>Neoptera</taxon>
        <taxon>Paraneoptera</taxon>
        <taxon>Thysanoptera</taxon>
        <taxon>Terebrantia</taxon>
        <taxon>Thripoidea</taxon>
        <taxon>Thripidae</taxon>
        <taxon>Thrips</taxon>
    </lineage>
</organism>
<dbReference type="SMART" id="SM00369">
    <property type="entry name" value="LRR_TYP"/>
    <property type="match status" value="22"/>
</dbReference>
<keyword evidence="10 14" id="KW-0472">Membrane</keyword>
<dbReference type="GO" id="GO:0048666">
    <property type="term" value="P:neuron development"/>
    <property type="evidence" value="ECO:0007669"/>
    <property type="project" value="UniProtKB-ARBA"/>
</dbReference>
<dbReference type="RefSeq" id="XP_034253375.1">
    <property type="nucleotide sequence ID" value="XM_034397484.1"/>
</dbReference>
<dbReference type="InterPro" id="IPR000372">
    <property type="entry name" value="LRRNT"/>
</dbReference>
<dbReference type="InParanoid" id="A0A6P9A775"/>
<dbReference type="Proteomes" id="UP000515158">
    <property type="component" value="Unplaced"/>
</dbReference>
<dbReference type="KEGG" id="tpal:117652519"/>
<dbReference type="GO" id="GO:0005886">
    <property type="term" value="C:plasma membrane"/>
    <property type="evidence" value="ECO:0007669"/>
    <property type="project" value="UniProtKB-SubCell"/>
</dbReference>
<proteinExistence type="inferred from homology"/>
<dbReference type="PROSITE" id="PS50104">
    <property type="entry name" value="TIR"/>
    <property type="match status" value="1"/>
</dbReference>
<dbReference type="SMART" id="SM00255">
    <property type="entry name" value="TIR"/>
    <property type="match status" value="1"/>
</dbReference>
<dbReference type="FunFam" id="3.80.10.10:FF:001438">
    <property type="entry name" value="Uncharacterized protein"/>
    <property type="match status" value="1"/>
</dbReference>
<dbReference type="SUPFAM" id="SSF52058">
    <property type="entry name" value="L domain-like"/>
    <property type="match status" value="3"/>
</dbReference>
<dbReference type="SUPFAM" id="SSF52200">
    <property type="entry name" value="Toll/Interleukin receptor TIR domain"/>
    <property type="match status" value="1"/>
</dbReference>
<evidence type="ECO:0000256" key="13">
    <source>
        <dbReference type="SAM" id="MobiDB-lite"/>
    </source>
</evidence>
<evidence type="ECO:0000313" key="17">
    <source>
        <dbReference type="Proteomes" id="UP000515158"/>
    </source>
</evidence>
<evidence type="ECO:0000256" key="12">
    <source>
        <dbReference type="ARBA" id="ARBA00023170"/>
    </source>
</evidence>
<evidence type="ECO:0000256" key="14">
    <source>
        <dbReference type="SAM" id="Phobius"/>
    </source>
</evidence>
<evidence type="ECO:0000256" key="3">
    <source>
        <dbReference type="ARBA" id="ARBA00009634"/>
    </source>
</evidence>
<dbReference type="Gene3D" id="3.80.10.10">
    <property type="entry name" value="Ribonuclease Inhibitor"/>
    <property type="match status" value="8"/>
</dbReference>
<dbReference type="InterPro" id="IPR032675">
    <property type="entry name" value="LRR_dom_sf"/>
</dbReference>
<evidence type="ECO:0000259" key="16">
    <source>
        <dbReference type="PROSITE" id="PS50104"/>
    </source>
</evidence>
<dbReference type="InterPro" id="IPR001611">
    <property type="entry name" value="Leu-rich_rpt"/>
</dbReference>
<dbReference type="SMART" id="SM00013">
    <property type="entry name" value="LRRNT"/>
    <property type="match status" value="1"/>
</dbReference>
<dbReference type="FunFam" id="3.80.10.10:FF:001164">
    <property type="entry name" value="GH01279p"/>
    <property type="match status" value="1"/>
</dbReference>
<keyword evidence="7 15" id="KW-0732">Signal</keyword>
<dbReference type="InterPro" id="IPR000483">
    <property type="entry name" value="Cys-rich_flank_reg_C"/>
</dbReference>
<dbReference type="SUPFAM" id="SSF52047">
    <property type="entry name" value="RNI-like"/>
    <property type="match status" value="1"/>
</dbReference>
<name>A0A6P9A775_THRPL</name>
<evidence type="ECO:0000256" key="6">
    <source>
        <dbReference type="ARBA" id="ARBA00022692"/>
    </source>
</evidence>
<dbReference type="PROSITE" id="PS51450">
    <property type="entry name" value="LRR"/>
    <property type="match status" value="8"/>
</dbReference>
<dbReference type="Pfam" id="PF13855">
    <property type="entry name" value="LRR_8"/>
    <property type="match status" value="5"/>
</dbReference>
<accession>A0A6P9A775</accession>
<dbReference type="SMART" id="SM00082">
    <property type="entry name" value="LRRCT"/>
    <property type="match status" value="2"/>
</dbReference>
<evidence type="ECO:0000256" key="15">
    <source>
        <dbReference type="SAM" id="SignalP"/>
    </source>
</evidence>
<dbReference type="FunFam" id="3.80.10.10:FF:000355">
    <property type="entry name" value="Toll-like receptor Tollo"/>
    <property type="match status" value="1"/>
</dbReference>
<keyword evidence="5" id="KW-0433">Leucine-rich repeat</keyword>
<dbReference type="GeneID" id="117652519"/>
<feature type="chain" id="PRO_5027610845" evidence="15">
    <location>
        <begin position="24"/>
        <end position="1394"/>
    </location>
</feature>
<dbReference type="FunFam" id="3.40.50.10140:FF:000021">
    <property type="entry name" value="Toll receptor 13"/>
    <property type="match status" value="1"/>
</dbReference>
<feature type="region of interest" description="Disordered" evidence="13">
    <location>
        <begin position="1229"/>
        <end position="1251"/>
    </location>
</feature>
<dbReference type="SMART" id="SM00364">
    <property type="entry name" value="LRR_BAC"/>
    <property type="match status" value="7"/>
</dbReference>
<protein>
    <submittedName>
        <fullName evidence="18">Toll-like receptor Tollo</fullName>
    </submittedName>
</protein>
<evidence type="ECO:0000256" key="10">
    <source>
        <dbReference type="ARBA" id="ARBA00023136"/>
    </source>
</evidence>
<dbReference type="Pfam" id="PF13676">
    <property type="entry name" value="TIR_2"/>
    <property type="match status" value="1"/>
</dbReference>
<keyword evidence="8" id="KW-0677">Repeat</keyword>
<evidence type="ECO:0000256" key="2">
    <source>
        <dbReference type="ARBA" id="ARBA00004479"/>
    </source>
</evidence>
<dbReference type="GO" id="GO:0007165">
    <property type="term" value="P:signal transduction"/>
    <property type="evidence" value="ECO:0007669"/>
    <property type="project" value="InterPro"/>
</dbReference>
<evidence type="ECO:0000256" key="7">
    <source>
        <dbReference type="ARBA" id="ARBA00022729"/>
    </source>
</evidence>
<evidence type="ECO:0000256" key="11">
    <source>
        <dbReference type="ARBA" id="ARBA00023157"/>
    </source>
</evidence>
<keyword evidence="9 14" id="KW-1133">Transmembrane helix</keyword>
<comment type="similarity">
    <text evidence="3">Belongs to the Toll-like receptor family.</text>
</comment>
<dbReference type="OrthoDB" id="2015831at2759"/>
<feature type="transmembrane region" description="Helical" evidence="14">
    <location>
        <begin position="1017"/>
        <end position="1041"/>
    </location>
</feature>
<dbReference type="InterPro" id="IPR003591">
    <property type="entry name" value="Leu-rich_rpt_typical-subtyp"/>
</dbReference>
<dbReference type="PRINTS" id="PR00019">
    <property type="entry name" value="LEURICHRPT"/>
</dbReference>
<keyword evidence="11" id="KW-1015">Disulfide bond</keyword>
<evidence type="ECO:0000256" key="8">
    <source>
        <dbReference type="ARBA" id="ARBA00022737"/>
    </source>
</evidence>
<comment type="subcellular location">
    <subcellularLocation>
        <location evidence="1">Cell membrane</location>
    </subcellularLocation>
    <subcellularLocation>
        <location evidence="2">Membrane</location>
        <topology evidence="2">Single-pass type I membrane protein</topology>
    </subcellularLocation>
</comment>
<dbReference type="Gene3D" id="3.40.50.10140">
    <property type="entry name" value="Toll/interleukin-1 receptor homology (TIR) domain"/>
    <property type="match status" value="1"/>
</dbReference>
<keyword evidence="6 14" id="KW-0812">Transmembrane</keyword>